<dbReference type="Pfam" id="PF02301">
    <property type="entry name" value="HORMA"/>
    <property type="match status" value="1"/>
</dbReference>
<evidence type="ECO:0000256" key="3">
    <source>
        <dbReference type="ARBA" id="ARBA00010879"/>
    </source>
</evidence>
<keyword evidence="11" id="KW-0479">Metal-binding</keyword>
<dbReference type="GO" id="GO:0051301">
    <property type="term" value="P:cell division"/>
    <property type="evidence" value="ECO:0007669"/>
    <property type="project" value="UniProtKB-KW"/>
</dbReference>
<comment type="similarity">
    <text evidence="3">Belongs to the beta type-B retroviral polymerase family. HERV class-II K(HML-2) pol subfamily.</text>
</comment>
<dbReference type="GeneTree" id="ENSGT01040000240511"/>
<evidence type="ECO:0000256" key="19">
    <source>
        <dbReference type="ARBA" id="ARBA00022932"/>
    </source>
</evidence>
<dbReference type="GO" id="GO:0015074">
    <property type="term" value="P:DNA integration"/>
    <property type="evidence" value="ECO:0007669"/>
    <property type="project" value="UniProtKB-KW"/>
</dbReference>
<dbReference type="InterPro" id="IPR041373">
    <property type="entry name" value="RT_RNaseH"/>
</dbReference>
<keyword evidence="6" id="KW-0132">Cell division</keyword>
<dbReference type="Gene3D" id="3.30.900.10">
    <property type="entry name" value="HORMA domain"/>
    <property type="match status" value="1"/>
</dbReference>
<evidence type="ECO:0000256" key="11">
    <source>
        <dbReference type="ARBA" id="ARBA00022723"/>
    </source>
</evidence>
<reference evidence="30" key="1">
    <citation type="journal article" date="2010" name="Science">
        <title>The genome of the Western clawed frog Xenopus tropicalis.</title>
        <authorList>
            <person name="Hellsten U."/>
            <person name="Harland R.M."/>
            <person name="Gilchrist M.J."/>
            <person name="Hendrix D."/>
            <person name="Jurka J."/>
            <person name="Kapitonov V."/>
            <person name="Ovcharenko I."/>
            <person name="Putnam N.H."/>
            <person name="Shu S."/>
            <person name="Taher L."/>
            <person name="Blitz I.L."/>
            <person name="Blumberg B."/>
            <person name="Dichmann D.S."/>
            <person name="Dubchak I."/>
            <person name="Amaya E."/>
            <person name="Detter J.C."/>
            <person name="Fletcher R."/>
            <person name="Gerhard D.S."/>
            <person name="Goodstein D."/>
            <person name="Graves T."/>
            <person name="Grigoriev I.V."/>
            <person name="Grimwood J."/>
            <person name="Kawashima T."/>
            <person name="Lindquist E."/>
            <person name="Lucas S.M."/>
            <person name="Mead P.E."/>
            <person name="Mitros T."/>
            <person name="Ogino H."/>
            <person name="Ohta Y."/>
            <person name="Poliakov A.V."/>
            <person name="Pollet N."/>
            <person name="Robert J."/>
            <person name="Salamov A."/>
            <person name="Sater A.K."/>
            <person name="Schmutz J."/>
            <person name="Terry A."/>
            <person name="Vize P.D."/>
            <person name="Warren W.C."/>
            <person name="Wells D."/>
            <person name="Wills A."/>
            <person name="Wilson R.K."/>
            <person name="Zimmerman L.B."/>
            <person name="Zorn A.M."/>
            <person name="Grainger R."/>
            <person name="Grammer T."/>
            <person name="Khokha M.K."/>
            <person name="Richardson P.M."/>
            <person name="Rokhsar D.S."/>
        </authorList>
    </citation>
    <scope>NUCLEOTIDE SEQUENCE [LARGE SCALE GENOMIC DNA]</scope>
    <source>
        <strain evidence="30">Nigerian</strain>
    </source>
</reference>
<dbReference type="Gene3D" id="1.10.340.70">
    <property type="match status" value="1"/>
</dbReference>
<dbReference type="InterPro" id="IPR036570">
    <property type="entry name" value="HORMA_dom_sf"/>
</dbReference>
<evidence type="ECO:0000256" key="7">
    <source>
        <dbReference type="ARBA" id="ARBA00022670"/>
    </source>
</evidence>
<dbReference type="SUPFAM" id="SSF56019">
    <property type="entry name" value="The spindle assembly checkpoint protein mad2"/>
    <property type="match status" value="1"/>
</dbReference>
<evidence type="ECO:0000256" key="25">
    <source>
        <dbReference type="ARBA" id="ARBA00068928"/>
    </source>
</evidence>
<evidence type="ECO:0000256" key="4">
    <source>
        <dbReference type="ARBA" id="ARBA00012180"/>
    </source>
</evidence>
<organism evidence="30">
    <name type="scientific">Xenopus tropicalis</name>
    <name type="common">Western clawed frog</name>
    <name type="synonym">Silurana tropicalis</name>
    <dbReference type="NCBI Taxonomy" id="8364"/>
    <lineage>
        <taxon>Eukaryota</taxon>
        <taxon>Metazoa</taxon>
        <taxon>Chordata</taxon>
        <taxon>Craniata</taxon>
        <taxon>Vertebrata</taxon>
        <taxon>Euteleostomi</taxon>
        <taxon>Amphibia</taxon>
        <taxon>Batrachia</taxon>
        <taxon>Anura</taxon>
        <taxon>Pipoidea</taxon>
        <taxon>Pipidae</taxon>
        <taxon>Xenopodinae</taxon>
        <taxon>Xenopus</taxon>
        <taxon>Silurana</taxon>
    </lineage>
</organism>
<dbReference type="GO" id="GO:0004190">
    <property type="term" value="F:aspartic-type endopeptidase activity"/>
    <property type="evidence" value="ECO:0007669"/>
    <property type="project" value="UniProtKB-KW"/>
</dbReference>
<keyword evidence="21" id="KW-0233">DNA recombination</keyword>
<evidence type="ECO:0000256" key="26">
    <source>
        <dbReference type="ARBA" id="ARBA00076594"/>
    </source>
</evidence>
<dbReference type="GO" id="GO:0004523">
    <property type="term" value="F:RNA-DNA hybrid ribonuclease activity"/>
    <property type="evidence" value="ECO:0007669"/>
    <property type="project" value="UniProtKB-EC"/>
</dbReference>
<evidence type="ECO:0000256" key="23">
    <source>
        <dbReference type="ARBA" id="ARBA00023306"/>
    </source>
</evidence>
<dbReference type="GO" id="GO:1901991">
    <property type="term" value="P:negative regulation of mitotic cell cycle phase transition"/>
    <property type="evidence" value="ECO:0007669"/>
    <property type="project" value="UniProtKB-ARBA"/>
</dbReference>
<evidence type="ECO:0000256" key="14">
    <source>
        <dbReference type="ARBA" id="ARBA00022776"/>
    </source>
</evidence>
<dbReference type="GO" id="GO:1990728">
    <property type="term" value="C:mitotic spindle assembly checkpoint MAD1-MAD2 complex"/>
    <property type="evidence" value="ECO:0007669"/>
    <property type="project" value="UniProtKB-ARBA"/>
</dbReference>
<sequence>MPLKVPLSAQAVDGRPITPGLVTSSTPPLRLRVGSLHSEVITFLAIQCPATPIILGLPWLQKHNPIIDWSIGDITVWSSFCRTNCLDNFAVSLSTVSVSVNHLPSCYSDFADVFEKKNAETLPPHRPYDCPVDLIPGSVPPRGRTYPLSVPETQAMKDYIQENLSKGFIRKSNSPAGAGFFFVQKKDGGLRPCIDYRGLNKITIKNRYPLPLIPELFDRLNGAKVFTKLDLRGAYNLIRIRHGDEWKTAFNTRDGHYEYLVMPFGLCNAPAVFQDFINDIFRDILFSYVVVYLDDILIFSSSLPEHIAHVKQVLHRLRVNHLYAKIEKCDFHKSEISFLGYVISSSGFMMDPVKLSAVLEWPPPVGLKAIQRFLGFANFYRRFIKGFSQIVAPITALTKKGVKNVWSPEAQTAFERLKATFCSAPVLTHPVPTRPFILEVDASDVGVGAILSQRPSFQDSLHPCAYFSRKFSAAERNYDVGNRELLAIKLALEEWRHLLEGSSEPVTILTDHKNLEYISDAKRLNPRQARWALFFSRFNFVISFRPGSKNIKADALSRSLLVTETPDCPPTPIIAPERIIAPVMLSDDSTTACPLDKNFVSPSMVPQVLQWAHSSLLAGHPGTKKTLDLVRRYFWWPSLVRDVSQFVSSCTVCAQHKTPRSLPCGLLTPLPVPKQPWTDIAMDFIVELPKSSEMSAILVVVDRFSKMAHFIPLKKLPSASALAKIYVKEIFRLHGFPSSIVSDRGVQFVSRFWRAFCKLLKVKLNFSSAYHPQSNGQTERTNQSLEQFLRCFISSNQDNWSELLPWAEFAHNNLRHESLGFSPFFCVYGFQPRALPSELIKSDVPAAEVMVRDFNNLWLLAHQALQKSSSLQKTAADKRRRPGPSFHVGDSVWLSTRNIKLHQPSHKLGPRFIGPFTIKDIINPVSVRLNLPPNMTISDSFHVSLLKPVVYNEFCAAHSSPAPVLLDGQQEFEVQEIIDSRVSRVCGINSILYQRGIYPSETFTRIQKYGLTLLLTTDPGLKEYLNKVTDQLKDWLYKCQVQKLVVVITSIDSNEILERWQFDIECDKTVKDGIVREKSQKVIQEEIRSVIRQITATVTFLPLLETACAFDLLIYTDKDLEVPEKWEESGPQFVSNSEEVRLRSFTTTIHKVNSMVAYKKIDTC</sequence>
<dbReference type="Pfam" id="PF17917">
    <property type="entry name" value="RT_RNaseH"/>
    <property type="match status" value="1"/>
</dbReference>
<evidence type="ECO:0000256" key="15">
    <source>
        <dbReference type="ARBA" id="ARBA00022801"/>
    </source>
</evidence>
<feature type="domain" description="Integrase catalytic" evidence="29">
    <location>
        <begin position="672"/>
        <end position="831"/>
    </location>
</feature>
<dbReference type="Pfam" id="PF17921">
    <property type="entry name" value="Integrase_H2C2"/>
    <property type="match status" value="1"/>
</dbReference>
<evidence type="ECO:0000256" key="10">
    <source>
        <dbReference type="ARBA" id="ARBA00022722"/>
    </source>
</evidence>
<keyword evidence="10" id="KW-0540">Nuclease</keyword>
<keyword evidence="23" id="KW-0131">Cell cycle</keyword>
<evidence type="ECO:0000256" key="22">
    <source>
        <dbReference type="ARBA" id="ARBA00023242"/>
    </source>
</evidence>
<dbReference type="GO" id="GO:0006508">
    <property type="term" value="P:proteolysis"/>
    <property type="evidence" value="ECO:0007669"/>
    <property type="project" value="UniProtKB-KW"/>
</dbReference>
<comment type="similarity">
    <text evidence="2">Belongs to the MAD2 family.</text>
</comment>
<dbReference type="GO" id="GO:0003677">
    <property type="term" value="F:DNA binding"/>
    <property type="evidence" value="ECO:0007669"/>
    <property type="project" value="UniProtKB-KW"/>
</dbReference>
<evidence type="ECO:0000256" key="18">
    <source>
        <dbReference type="ARBA" id="ARBA00022918"/>
    </source>
</evidence>
<evidence type="ECO:0000259" key="27">
    <source>
        <dbReference type="PROSITE" id="PS50815"/>
    </source>
</evidence>
<keyword evidence="17" id="KW-0229">DNA integration</keyword>
<keyword evidence="16" id="KW-0460">Magnesium</keyword>
<dbReference type="Gene3D" id="3.30.70.270">
    <property type="match status" value="2"/>
</dbReference>
<keyword evidence="9" id="KW-0548">Nucleotidyltransferase</keyword>
<dbReference type="SUPFAM" id="SSF56672">
    <property type="entry name" value="DNA/RNA polymerases"/>
    <property type="match status" value="1"/>
</dbReference>
<evidence type="ECO:0000313" key="30">
    <source>
        <dbReference type="Ensembl" id="ENSXETP00000107308"/>
    </source>
</evidence>
<evidence type="ECO:0000256" key="20">
    <source>
        <dbReference type="ARBA" id="ARBA00023125"/>
    </source>
</evidence>
<keyword evidence="19" id="KW-0239">DNA-directed DNA polymerase</keyword>
<dbReference type="InterPro" id="IPR043502">
    <property type="entry name" value="DNA/RNA_pol_sf"/>
</dbReference>
<feature type="domain" description="HORMA" evidence="27">
    <location>
        <begin position="974"/>
        <end position="1156"/>
    </location>
</feature>
<dbReference type="Xenbase" id="XB-GENE-947153">
    <property type="gene designation" value="mad2l1"/>
</dbReference>
<protein>
    <recommendedName>
        <fullName evidence="24">Gypsy retrotransposon integrase-like protein 1</fullName>
        <ecNumber evidence="5">2.7.7.49</ecNumber>
        <ecNumber evidence="4">3.1.26.4</ecNumber>
    </recommendedName>
    <alternativeName>
        <fullName evidence="26">Mitotic arrest deficient 2-like protein 1</fullName>
    </alternativeName>
    <alternativeName>
        <fullName evidence="25">Mitotic spindle assembly checkpoint protein MAD2A</fullName>
    </alternativeName>
</protein>
<dbReference type="Ensembl" id="ENSXETT00000114848">
    <property type="protein sequence ID" value="ENSXETP00000107308"/>
    <property type="gene ID" value="ENSXETG00000002100"/>
</dbReference>
<dbReference type="Pfam" id="PF00665">
    <property type="entry name" value="rve"/>
    <property type="match status" value="1"/>
</dbReference>
<dbReference type="EC" id="3.1.26.4" evidence="4"/>
<dbReference type="Bgee" id="ENSXETG00000002100">
    <property type="expression patterns" value="Expressed in egg cell and 11 other cell types or tissues"/>
</dbReference>
<evidence type="ECO:0000256" key="6">
    <source>
        <dbReference type="ARBA" id="ARBA00022618"/>
    </source>
</evidence>
<evidence type="ECO:0000256" key="8">
    <source>
        <dbReference type="ARBA" id="ARBA00022679"/>
    </source>
</evidence>
<dbReference type="Gene3D" id="2.40.70.10">
    <property type="entry name" value="Acid Proteases"/>
    <property type="match status" value="1"/>
</dbReference>
<dbReference type="CDD" id="cd09274">
    <property type="entry name" value="RNase_HI_RT_Ty3"/>
    <property type="match status" value="1"/>
</dbReference>
<evidence type="ECO:0000256" key="16">
    <source>
        <dbReference type="ARBA" id="ARBA00022842"/>
    </source>
</evidence>
<dbReference type="InterPro" id="IPR012337">
    <property type="entry name" value="RNaseH-like_sf"/>
</dbReference>
<dbReference type="InterPro" id="IPR041588">
    <property type="entry name" value="Integrase_H2C2"/>
</dbReference>
<evidence type="ECO:0000256" key="13">
    <source>
        <dbReference type="ARBA" id="ARBA00022759"/>
    </source>
</evidence>
<name>A0A803JHB7_XENTR</name>
<keyword evidence="22" id="KW-0539">Nucleus</keyword>
<keyword evidence="20" id="KW-0238">DNA-binding</keyword>
<keyword evidence="18" id="KW-0695">RNA-directed DNA polymerase</keyword>
<dbReference type="Gene3D" id="3.10.10.10">
    <property type="entry name" value="HIV Type 1 Reverse Transcriptase, subunit A, domain 1"/>
    <property type="match status" value="1"/>
</dbReference>
<dbReference type="InterPro" id="IPR021109">
    <property type="entry name" value="Peptidase_aspartic_dom_sf"/>
</dbReference>
<dbReference type="AlphaFoldDB" id="A0A803JHB7"/>
<evidence type="ECO:0000256" key="2">
    <source>
        <dbReference type="ARBA" id="ARBA00010348"/>
    </source>
</evidence>
<dbReference type="GO" id="GO:0006310">
    <property type="term" value="P:DNA recombination"/>
    <property type="evidence" value="ECO:0007669"/>
    <property type="project" value="UniProtKB-KW"/>
</dbReference>
<keyword evidence="7" id="KW-0645">Protease</keyword>
<dbReference type="InterPro" id="IPR001584">
    <property type="entry name" value="Integrase_cat-core"/>
</dbReference>
<dbReference type="Pfam" id="PF00078">
    <property type="entry name" value="RVT_1"/>
    <property type="match status" value="1"/>
</dbReference>
<reference evidence="30" key="2">
    <citation type="submission" date="2021-03" db="UniProtKB">
        <authorList>
            <consortium name="Ensembl"/>
        </authorList>
    </citation>
    <scope>IDENTIFICATION</scope>
</reference>
<dbReference type="InterPro" id="IPR043128">
    <property type="entry name" value="Rev_trsase/Diguanyl_cyclase"/>
</dbReference>
<dbReference type="PROSITE" id="PS50878">
    <property type="entry name" value="RT_POL"/>
    <property type="match status" value="1"/>
</dbReference>
<proteinExistence type="inferred from homology"/>
<dbReference type="GO" id="GO:0003964">
    <property type="term" value="F:RNA-directed DNA polymerase activity"/>
    <property type="evidence" value="ECO:0007669"/>
    <property type="project" value="UniProtKB-KW"/>
</dbReference>
<keyword evidence="15" id="KW-0378">Hydrolase</keyword>
<dbReference type="FunFam" id="3.30.420.10:FF:000032">
    <property type="entry name" value="Retrovirus-related Pol polyprotein from transposon 297-like Protein"/>
    <property type="match status" value="1"/>
</dbReference>
<dbReference type="Pfam" id="PF24626">
    <property type="entry name" value="SH3_Tf2-1"/>
    <property type="match status" value="1"/>
</dbReference>
<evidence type="ECO:0000259" key="29">
    <source>
        <dbReference type="PROSITE" id="PS50994"/>
    </source>
</evidence>
<dbReference type="GO" id="GO:0046872">
    <property type="term" value="F:metal ion binding"/>
    <property type="evidence" value="ECO:0007669"/>
    <property type="project" value="UniProtKB-KW"/>
</dbReference>
<dbReference type="InterPro" id="IPR003511">
    <property type="entry name" value="HORMA_dom"/>
</dbReference>
<dbReference type="FunFam" id="3.10.20.370:FF:000003">
    <property type="entry name" value="Transposon Tf2-6 polyprotein"/>
    <property type="match status" value="1"/>
</dbReference>
<evidence type="ECO:0000256" key="5">
    <source>
        <dbReference type="ARBA" id="ARBA00012493"/>
    </source>
</evidence>
<dbReference type="Gene3D" id="3.10.20.370">
    <property type="match status" value="1"/>
</dbReference>
<dbReference type="SUPFAM" id="SSF53098">
    <property type="entry name" value="Ribonuclease H-like"/>
    <property type="match status" value="1"/>
</dbReference>
<evidence type="ECO:0000256" key="12">
    <source>
        <dbReference type="ARBA" id="ARBA00022750"/>
    </source>
</evidence>
<evidence type="ECO:0000259" key="28">
    <source>
        <dbReference type="PROSITE" id="PS50878"/>
    </source>
</evidence>
<feature type="domain" description="Reverse transcriptase" evidence="28">
    <location>
        <begin position="164"/>
        <end position="343"/>
    </location>
</feature>
<dbReference type="FunFam" id="3.30.70.270:FF:000020">
    <property type="entry name" value="Transposon Tf2-6 polyprotein-like Protein"/>
    <property type="match status" value="1"/>
</dbReference>
<evidence type="ECO:0000256" key="21">
    <source>
        <dbReference type="ARBA" id="ARBA00023172"/>
    </source>
</evidence>
<dbReference type="GO" id="GO:0051783">
    <property type="term" value="P:regulation of nuclear division"/>
    <property type="evidence" value="ECO:0007669"/>
    <property type="project" value="UniProtKB-ARBA"/>
</dbReference>
<evidence type="ECO:0000256" key="24">
    <source>
        <dbReference type="ARBA" id="ARBA00039658"/>
    </source>
</evidence>
<dbReference type="Gene3D" id="3.30.420.10">
    <property type="entry name" value="Ribonuclease H-like superfamily/Ribonuclease H"/>
    <property type="match status" value="1"/>
</dbReference>
<keyword evidence="12" id="KW-0064">Aspartyl protease</keyword>
<evidence type="ECO:0000256" key="1">
    <source>
        <dbReference type="ARBA" id="ARBA00004123"/>
    </source>
</evidence>
<dbReference type="InterPro" id="IPR056924">
    <property type="entry name" value="SH3_Tf2-1"/>
</dbReference>
<dbReference type="PROSITE" id="PS50994">
    <property type="entry name" value="INTEGRASE"/>
    <property type="match status" value="1"/>
</dbReference>
<comment type="subcellular location">
    <subcellularLocation>
        <location evidence="1">Nucleus</location>
    </subcellularLocation>
</comment>
<dbReference type="GO" id="GO:0003887">
    <property type="term" value="F:DNA-directed DNA polymerase activity"/>
    <property type="evidence" value="ECO:0007669"/>
    <property type="project" value="UniProtKB-KW"/>
</dbReference>
<keyword evidence="8" id="KW-0808">Transferase</keyword>
<dbReference type="InParanoid" id="A0A803JHB7"/>
<dbReference type="EC" id="2.7.7.49" evidence="5"/>
<dbReference type="InterPro" id="IPR050951">
    <property type="entry name" value="Retrovirus_Pol_polyprotein"/>
</dbReference>
<evidence type="ECO:0000256" key="17">
    <source>
        <dbReference type="ARBA" id="ARBA00022908"/>
    </source>
</evidence>
<dbReference type="InterPro" id="IPR000477">
    <property type="entry name" value="RT_dom"/>
</dbReference>
<accession>A0A803JHB7</accession>
<dbReference type="PANTHER" id="PTHR37984">
    <property type="entry name" value="PROTEIN CBG26694"/>
    <property type="match status" value="1"/>
</dbReference>
<keyword evidence="14" id="KW-0498">Mitosis</keyword>
<dbReference type="PANTHER" id="PTHR37984:SF5">
    <property type="entry name" value="PROTEIN NYNRIN-LIKE"/>
    <property type="match status" value="1"/>
</dbReference>
<keyword evidence="13" id="KW-0255">Endonuclease</keyword>
<dbReference type="CDD" id="cd01647">
    <property type="entry name" value="RT_LTR"/>
    <property type="match status" value="1"/>
</dbReference>
<dbReference type="InterPro" id="IPR036397">
    <property type="entry name" value="RNaseH_sf"/>
</dbReference>
<gene>
    <name evidence="30" type="primary">mad2l1</name>
</gene>
<evidence type="ECO:0000256" key="9">
    <source>
        <dbReference type="ARBA" id="ARBA00022695"/>
    </source>
</evidence>
<dbReference type="PROSITE" id="PS50815">
    <property type="entry name" value="HORMA"/>
    <property type="match status" value="1"/>
</dbReference>
<dbReference type="FunFam" id="3.30.900.10:FF:000002">
    <property type="entry name" value="Mitotic spindle assembly checkpoint protein MAD2A"/>
    <property type="match status" value="1"/>
</dbReference>
<dbReference type="GO" id="GO:0005634">
    <property type="term" value="C:nucleus"/>
    <property type="evidence" value="ECO:0007669"/>
    <property type="project" value="UniProtKB-SubCell"/>
</dbReference>